<protein>
    <recommendedName>
        <fullName evidence="5">Methyltransferase</fullName>
    </recommendedName>
</protein>
<evidence type="ECO:0008006" key="5">
    <source>
        <dbReference type="Google" id="ProtNLM"/>
    </source>
</evidence>
<reference evidence="3" key="1">
    <citation type="submission" date="2013-12" db="EMBL/GenBank/DDBJ databases">
        <authorList>
            <person name="Linke B."/>
        </authorList>
    </citation>
    <scope>NUCLEOTIDE SEQUENCE [LARGE SCALE GENOMIC DNA]</scope>
    <source>
        <strain evidence="3">CRIB-18</strain>
    </source>
</reference>
<evidence type="ECO:0000313" key="4">
    <source>
        <dbReference type="Proteomes" id="UP000031552"/>
    </source>
</evidence>
<reference evidence="3" key="2">
    <citation type="submission" date="2014-09" db="EMBL/GenBank/DDBJ databases">
        <title>Criblamydia sequanensis harbors a mega-plasmid encoding arsenite resistance.</title>
        <authorList>
            <person name="Bertelli C."/>
            <person name="Goesmann A."/>
            <person name="Greub G."/>
        </authorList>
    </citation>
    <scope>NUCLEOTIDE SEQUENCE [LARGE SCALE GENOMIC DNA]</scope>
    <source>
        <strain evidence="3">CRIB-18</strain>
    </source>
</reference>
<comment type="caution">
    <text evidence="3">The sequence shown here is derived from an EMBL/GenBank/DDBJ whole genome shotgun (WGS) entry which is preliminary data.</text>
</comment>
<evidence type="ECO:0000256" key="2">
    <source>
        <dbReference type="SAM" id="MobiDB-lite"/>
    </source>
</evidence>
<dbReference type="AlphaFoldDB" id="A0A090CZX9"/>
<sequence length="499" mass="57068">MQVETTTQRPLYPPVLTTATETDPTSYHASQENPEEKELETEGADDSFQTQKAYDFSLNFAGFLKQQNKDLRSSRSIIPEDHLREQNLRKNQHSKELIITVAERCPTKEVVLILGAGDCSNLPLVQLTKLFRKVVLVDLDNESMENAKNQLNEELQEKISIKIQDLSGAQKFLETLKKCVSFEEFKETLNTFLETPTFVGHDLANERADLVISSEVLNNLGSSLKNYISYLNETYFGSFSDFLKLLFLSQPWERFVLELTGFHLKQLDSCLKIDSIAYVTFCESMVNSPNGYYSTKQTASLVPKPILFQIENTYKNNSPLARKKWIRKISNPESQLEAIFYSARNATTIFSPRNKVLQTRSASEPLMRRHKFKLGVIKEENFIAKAGESSDSDESLTSGMKVPPINFNNRFNAKKNEAYDNSESSDTDEEDESEEQIIYSPRQVENEERGYIRQPKNIENMQTWAWAKKAPVGSSKGSRLKRSMSIINKSQQQNPYSEE</sequence>
<dbReference type="EMBL" id="CCEJ010000008">
    <property type="protein sequence ID" value="CDR34586.1"/>
    <property type="molecule type" value="Genomic_DNA"/>
</dbReference>
<feature type="compositionally biased region" description="Polar residues" evidence="2">
    <location>
        <begin position="17"/>
        <end position="32"/>
    </location>
</feature>
<dbReference type="STRING" id="1437425.CSEC_1775"/>
<dbReference type="InterPro" id="IPR029063">
    <property type="entry name" value="SAM-dependent_MTases_sf"/>
</dbReference>
<evidence type="ECO:0000256" key="1">
    <source>
        <dbReference type="SAM" id="Coils"/>
    </source>
</evidence>
<feature type="coiled-coil region" evidence="1">
    <location>
        <begin position="137"/>
        <end position="164"/>
    </location>
</feature>
<dbReference type="Proteomes" id="UP000031552">
    <property type="component" value="Unassembled WGS sequence"/>
</dbReference>
<evidence type="ECO:0000313" key="3">
    <source>
        <dbReference type="EMBL" id="CDR34586.1"/>
    </source>
</evidence>
<proteinExistence type="predicted"/>
<gene>
    <name evidence="3" type="ORF">CSEC_1775</name>
</gene>
<feature type="compositionally biased region" description="Acidic residues" evidence="2">
    <location>
        <begin position="33"/>
        <end position="45"/>
    </location>
</feature>
<keyword evidence="1" id="KW-0175">Coiled coil</keyword>
<name>A0A090CZX9_9BACT</name>
<feature type="region of interest" description="Disordered" evidence="2">
    <location>
        <begin position="469"/>
        <end position="499"/>
    </location>
</feature>
<feature type="region of interest" description="Disordered" evidence="2">
    <location>
        <begin position="387"/>
        <end position="454"/>
    </location>
</feature>
<feature type="compositionally biased region" description="Polar residues" evidence="2">
    <location>
        <begin position="485"/>
        <end position="499"/>
    </location>
</feature>
<dbReference type="OrthoDB" id="189504at2"/>
<dbReference type="RefSeq" id="WP_041018095.1">
    <property type="nucleotide sequence ID" value="NZ_CCEJ010000008.1"/>
</dbReference>
<keyword evidence="4" id="KW-1185">Reference proteome</keyword>
<dbReference type="Gene3D" id="3.40.50.150">
    <property type="entry name" value="Vaccinia Virus protein VP39"/>
    <property type="match status" value="1"/>
</dbReference>
<feature type="region of interest" description="Disordered" evidence="2">
    <location>
        <begin position="1"/>
        <end position="45"/>
    </location>
</feature>
<accession>A0A090CZX9</accession>
<organism evidence="3 4">
    <name type="scientific">Candidatus Criblamydia sequanensis CRIB-18</name>
    <dbReference type="NCBI Taxonomy" id="1437425"/>
    <lineage>
        <taxon>Bacteria</taxon>
        <taxon>Pseudomonadati</taxon>
        <taxon>Chlamydiota</taxon>
        <taxon>Chlamydiia</taxon>
        <taxon>Parachlamydiales</taxon>
        <taxon>Candidatus Criblamydiaceae</taxon>
        <taxon>Candidatus Criblamydia</taxon>
    </lineage>
</organism>
<feature type="compositionally biased region" description="Acidic residues" evidence="2">
    <location>
        <begin position="423"/>
        <end position="435"/>
    </location>
</feature>